<name>A0ABT9HDF3_9SPHN</name>
<evidence type="ECO:0000259" key="8">
    <source>
        <dbReference type="Pfam" id="PF05433"/>
    </source>
</evidence>
<evidence type="ECO:0000313" key="9">
    <source>
        <dbReference type="EMBL" id="MDP4540925.1"/>
    </source>
</evidence>
<proteinExistence type="inferred from homology"/>
<comment type="similarity">
    <text evidence="2">Belongs to the rickettsiale 17 kDa surface antigen family.</text>
</comment>
<protein>
    <recommendedName>
        <fullName evidence="3">17 kDa surface antigen</fullName>
    </recommendedName>
</protein>
<gene>
    <name evidence="9" type="ORF">Q9K01_14955</name>
</gene>
<keyword evidence="10" id="KW-1185">Reference proteome</keyword>
<evidence type="ECO:0000256" key="4">
    <source>
        <dbReference type="ARBA" id="ARBA00023136"/>
    </source>
</evidence>
<comment type="subcellular location">
    <subcellularLocation>
        <location evidence="1">Cell outer membrane</location>
        <topology evidence="1">Lipid-anchor</topology>
    </subcellularLocation>
</comment>
<feature type="region of interest" description="Disordered" evidence="6">
    <location>
        <begin position="56"/>
        <end position="94"/>
    </location>
</feature>
<dbReference type="Pfam" id="PF05433">
    <property type="entry name" value="Rick_17kDa_Anti"/>
    <property type="match status" value="1"/>
</dbReference>
<feature type="signal peptide" evidence="7">
    <location>
        <begin position="1"/>
        <end position="25"/>
    </location>
</feature>
<sequence>MAKAFTFAGMALAATGLALSAPAAAAPATHASVASTAFGQNHTAASSFGDLTFDHRPDRRDRWDRSDRYDDDRYDRRDRRDRYQGRGRGRSYDDRYAANYGQPVRRDTRVWRGNDGRYYCRKDNGTTGLLIGAGVGALIGNEVAGRGDRTLGAILGAAGGALLGRQIDRSSTRCR</sequence>
<evidence type="ECO:0000256" key="7">
    <source>
        <dbReference type="SAM" id="SignalP"/>
    </source>
</evidence>
<keyword evidence="7" id="KW-0732">Signal</keyword>
<evidence type="ECO:0000256" key="2">
    <source>
        <dbReference type="ARBA" id="ARBA00008681"/>
    </source>
</evidence>
<dbReference type="InterPro" id="IPR008816">
    <property type="entry name" value="Gly_zipper_2TM_dom"/>
</dbReference>
<keyword evidence="4" id="KW-0472">Membrane</keyword>
<dbReference type="EMBL" id="JAVAIL010000007">
    <property type="protein sequence ID" value="MDP4540925.1"/>
    <property type="molecule type" value="Genomic_DNA"/>
</dbReference>
<organism evidence="9 10">
    <name type="scientific">Qipengyuania benthica</name>
    <dbReference type="NCBI Taxonomy" id="3067651"/>
    <lineage>
        <taxon>Bacteria</taxon>
        <taxon>Pseudomonadati</taxon>
        <taxon>Pseudomonadota</taxon>
        <taxon>Alphaproteobacteria</taxon>
        <taxon>Sphingomonadales</taxon>
        <taxon>Erythrobacteraceae</taxon>
        <taxon>Qipengyuania</taxon>
    </lineage>
</organism>
<evidence type="ECO:0000256" key="1">
    <source>
        <dbReference type="ARBA" id="ARBA00004459"/>
    </source>
</evidence>
<feature type="domain" description="Glycine zipper 2TM" evidence="8">
    <location>
        <begin position="128"/>
        <end position="167"/>
    </location>
</feature>
<dbReference type="RefSeq" id="WP_305930925.1">
    <property type="nucleotide sequence ID" value="NZ_JAVAIL010000007.1"/>
</dbReference>
<dbReference type="PANTHER" id="PTHR35603">
    <property type="match status" value="1"/>
</dbReference>
<dbReference type="PANTHER" id="PTHR35603:SF2">
    <property type="entry name" value="OUTER MEMBRANE LIPOPROTEIN"/>
    <property type="match status" value="1"/>
</dbReference>
<evidence type="ECO:0000313" key="10">
    <source>
        <dbReference type="Proteomes" id="UP001235664"/>
    </source>
</evidence>
<dbReference type="InterPro" id="IPR051407">
    <property type="entry name" value="Bact_OM_lipoprot/Surf_antigen"/>
</dbReference>
<dbReference type="Proteomes" id="UP001235664">
    <property type="component" value="Unassembled WGS sequence"/>
</dbReference>
<reference evidence="9 10" key="1">
    <citation type="submission" date="2023-08" db="EMBL/GenBank/DDBJ databases">
        <title>genomic of DY56.</title>
        <authorList>
            <person name="Wang Y."/>
        </authorList>
    </citation>
    <scope>NUCLEOTIDE SEQUENCE [LARGE SCALE GENOMIC DNA]</scope>
    <source>
        <strain evidence="9 10">DY56-A-20</strain>
    </source>
</reference>
<evidence type="ECO:0000256" key="6">
    <source>
        <dbReference type="SAM" id="MobiDB-lite"/>
    </source>
</evidence>
<evidence type="ECO:0000256" key="5">
    <source>
        <dbReference type="ARBA" id="ARBA00023288"/>
    </source>
</evidence>
<comment type="caution">
    <text evidence="9">The sequence shown here is derived from an EMBL/GenBank/DDBJ whole genome shotgun (WGS) entry which is preliminary data.</text>
</comment>
<keyword evidence="5" id="KW-0449">Lipoprotein</keyword>
<feature type="chain" id="PRO_5045409213" description="17 kDa surface antigen" evidence="7">
    <location>
        <begin position="26"/>
        <end position="175"/>
    </location>
</feature>
<evidence type="ECO:0000256" key="3">
    <source>
        <dbReference type="ARBA" id="ARBA00015281"/>
    </source>
</evidence>
<accession>A0ABT9HDF3</accession>